<evidence type="ECO:0000256" key="2">
    <source>
        <dbReference type="ARBA" id="ARBA00022468"/>
    </source>
</evidence>
<feature type="region of interest" description="Disordered" evidence="5">
    <location>
        <begin position="644"/>
        <end position="778"/>
    </location>
</feature>
<feature type="region of interest" description="Disordered" evidence="5">
    <location>
        <begin position="306"/>
        <end position="351"/>
    </location>
</feature>
<evidence type="ECO:0000256" key="1">
    <source>
        <dbReference type="ARBA" id="ARBA00004430"/>
    </source>
</evidence>
<dbReference type="Pfam" id="PF13516">
    <property type="entry name" value="LRR_6"/>
    <property type="match status" value="3"/>
</dbReference>
<dbReference type="SUPFAM" id="SSF52047">
    <property type="entry name" value="RNI-like"/>
    <property type="match status" value="1"/>
</dbReference>
<feature type="compositionally biased region" description="Polar residues" evidence="5">
    <location>
        <begin position="133"/>
        <end position="147"/>
    </location>
</feature>
<feature type="compositionally biased region" description="Acidic residues" evidence="5">
    <location>
        <begin position="759"/>
        <end position="768"/>
    </location>
</feature>
<feature type="compositionally biased region" description="Low complexity" evidence="5">
    <location>
        <begin position="122"/>
        <end position="132"/>
    </location>
</feature>
<comment type="caution">
    <text evidence="6">The sequence shown here is derived from an EMBL/GenBank/DDBJ whole genome shotgun (WGS) entry which is preliminary data.</text>
</comment>
<dbReference type="InterPro" id="IPR032675">
    <property type="entry name" value="LRR_dom_sf"/>
</dbReference>
<comment type="subcellular location">
    <subcellularLocation>
        <location evidence="1">Cytoplasm</location>
        <location evidence="1">Cytoskeleton</location>
        <location evidence="1">Cilium axoneme</location>
    </subcellularLocation>
</comment>
<dbReference type="GO" id="GO:0005930">
    <property type="term" value="C:axoneme"/>
    <property type="evidence" value="ECO:0007669"/>
    <property type="project" value="UniProtKB-SubCell"/>
</dbReference>
<feature type="compositionally biased region" description="Low complexity" evidence="5">
    <location>
        <begin position="187"/>
        <end position="212"/>
    </location>
</feature>
<organism evidence="6 7">
    <name type="scientific">Cymbomonas tetramitiformis</name>
    <dbReference type="NCBI Taxonomy" id="36881"/>
    <lineage>
        <taxon>Eukaryota</taxon>
        <taxon>Viridiplantae</taxon>
        <taxon>Chlorophyta</taxon>
        <taxon>Pyramimonadophyceae</taxon>
        <taxon>Pyramimonadales</taxon>
        <taxon>Pyramimonadaceae</taxon>
        <taxon>Cymbomonas</taxon>
    </lineage>
</organism>
<evidence type="ECO:0000256" key="5">
    <source>
        <dbReference type="SAM" id="MobiDB-lite"/>
    </source>
</evidence>
<dbReference type="PANTHER" id="PTHR24113">
    <property type="entry name" value="RAN GTPASE-ACTIVATING PROTEIN 1"/>
    <property type="match status" value="1"/>
</dbReference>
<reference evidence="6 7" key="1">
    <citation type="journal article" date="2015" name="Genome Biol. Evol.">
        <title>Comparative Genomics of a Bacterivorous Green Alga Reveals Evolutionary Causalities and Consequences of Phago-Mixotrophic Mode of Nutrition.</title>
        <authorList>
            <person name="Burns J.A."/>
            <person name="Paasch A."/>
            <person name="Narechania A."/>
            <person name="Kim E."/>
        </authorList>
    </citation>
    <scope>NUCLEOTIDE SEQUENCE [LARGE SCALE GENOMIC DNA]</scope>
    <source>
        <strain evidence="6 7">PLY_AMNH</strain>
    </source>
</reference>
<dbReference type="GO" id="GO:0048471">
    <property type="term" value="C:perinuclear region of cytoplasm"/>
    <property type="evidence" value="ECO:0007669"/>
    <property type="project" value="TreeGrafter"/>
</dbReference>
<dbReference type="PANTHER" id="PTHR24113:SF12">
    <property type="entry name" value="RAN GTPASE-ACTIVATING PROTEIN 1"/>
    <property type="match status" value="1"/>
</dbReference>
<keyword evidence="2" id="KW-0343">GTPase activation</keyword>
<dbReference type="GO" id="GO:0006913">
    <property type="term" value="P:nucleocytoplasmic transport"/>
    <property type="evidence" value="ECO:0007669"/>
    <property type="project" value="TreeGrafter"/>
</dbReference>
<name>A0AAE0F7Z4_9CHLO</name>
<dbReference type="GO" id="GO:0031267">
    <property type="term" value="F:small GTPase binding"/>
    <property type="evidence" value="ECO:0007669"/>
    <property type="project" value="TreeGrafter"/>
</dbReference>
<feature type="region of interest" description="Disordered" evidence="5">
    <location>
        <begin position="54"/>
        <end position="217"/>
    </location>
</feature>
<dbReference type="InterPro" id="IPR027038">
    <property type="entry name" value="RanGap"/>
</dbReference>
<dbReference type="GO" id="GO:0005829">
    <property type="term" value="C:cytosol"/>
    <property type="evidence" value="ECO:0007669"/>
    <property type="project" value="TreeGrafter"/>
</dbReference>
<dbReference type="SMART" id="SM00368">
    <property type="entry name" value="LRR_RI"/>
    <property type="match status" value="6"/>
</dbReference>
<sequence length="1348" mass="148171">MDILLWNAPKTRSIFGSDTDIKGATDVRAKLGSTAWSSDLDFSHLFEGTSLGNSLIPGIEASNEPSSLGKSNDRMEPKWSDSPPYFRPRDSSPESGGKGTPGRAGVAESEASGNFSSRHNSGRSSARTGSGRQTDQAVASKRLSQSAVKPAGAFPPRSATPDGRSLPGSARSGLKSIQSQPHFGVASSGSSYPSSRCSTPGLGMDRSSSSMMSDDDGGFALKLRHRVELSRDTKRVNSQVTAPIPNKGREFCPPLSTVSDEVPDSWFFQHPPSRTAKVIVEKLNPIPTLYQEGMARGDEIRLKKKEKEMIGLPEPDPDTKKGGKDKKKDKAKKDASQEPEEPEWWEPPQKSPREFASDVISMHIGATATAVLNIQRPKYTTEEWEVYMKYLEQQEKKRKEKDKIKAAKLKAKEMERAATGKKKAKKKPKAPKRVPPTPPNLYQFWTGAAMKVARQYPAEYGAVEAAERERVDVPRPIPAGRAEIPQPKMPVVVTPPVPDASKLRHTSGAAPCEGHDEEAEHLLRRLGAAQLADAVNGEMVLALQEASQKLSKAGLPEDALSQASMDKGDWRNVPESELCKSLEVRRQEAMEWPHGEVALIDKRMKLDNLKSSWSMQESRLDWTLSKDRSIVARDLIEDLQYSLSRAGPGSEGEAPDAAAVKNADQEEENADSLSVPSDWLGSGGGSSIDLDNLPHMSKAPKKLAQLRKQAGRKPKSPSPPPSPPKEAKAPEDTEWSTLGAVQDGHSAGVGHPTEKAEVEVEDEDELDEEQRAVKEAEREAARAEAERVEAETVRKLAEEAELARQAVQEWVWEQEDVESDTCTVQHHDLPDDLPGTWVGVESAVKMPHSVTYDTLTHRVVREVMQDPLNINLAHSKVGMKGMCAMSACLPCGRHLTSIILEDNPIQNAGFKALANALNECASLAVLDISSTGITWESMPALGVLLRRLKEVRLRGNHLGDKGATILGSYLYSRRGHNIDALTGVDVSECRILDRGMCALAEAFQENIYLQWLNLSWNNINPRGAQALAVLLATNPTLQWLDMSYMGLSDKGGGFIAEAMRDNPALHHLNLASNGLQQDFCIVMSQSLELKENKLGTLVLDSNPLGEFGTMELLESLFKGSLEKLSLNGCSFVHIEGTTLQYNEKRPDGVYEIDLAKPPERVVAEKLVQLWSEHGASSWRSSSINHDTFKLTERMNWPARMPLQGILRVEFKGTKRVLDTSQPLTEQEFQDVWEDVAGHKECFDAWRLDYLKVLTKMSVTFWSSQAKEVLQVSPPPRAIHLPPPRAVLPPSPAQFTSRTLLVQRSVGVCAPILRVKKVGKRSSKAAAPVSILLFSFAVSHNHVMQPYEA</sequence>
<dbReference type="EMBL" id="LGRX02023249">
    <property type="protein sequence ID" value="KAK3254728.1"/>
    <property type="molecule type" value="Genomic_DNA"/>
</dbReference>
<accession>A0AAE0F7Z4</accession>
<evidence type="ECO:0000313" key="7">
    <source>
        <dbReference type="Proteomes" id="UP001190700"/>
    </source>
</evidence>
<dbReference type="InterPro" id="IPR001611">
    <property type="entry name" value="Leu-rich_rpt"/>
</dbReference>
<feature type="compositionally biased region" description="Basic residues" evidence="5">
    <location>
        <begin position="698"/>
        <end position="715"/>
    </location>
</feature>
<feature type="compositionally biased region" description="Basic and acidic residues" evidence="5">
    <location>
        <begin position="769"/>
        <end position="778"/>
    </location>
</feature>
<feature type="compositionally biased region" description="Basic residues" evidence="5">
    <location>
        <begin position="419"/>
        <end position="432"/>
    </location>
</feature>
<dbReference type="Proteomes" id="UP001190700">
    <property type="component" value="Unassembled WGS sequence"/>
</dbReference>
<feature type="region of interest" description="Disordered" evidence="5">
    <location>
        <begin position="411"/>
        <end position="440"/>
    </location>
</feature>
<keyword evidence="4" id="KW-0677">Repeat</keyword>
<evidence type="ECO:0000313" key="6">
    <source>
        <dbReference type="EMBL" id="KAK3254728.1"/>
    </source>
</evidence>
<evidence type="ECO:0000256" key="4">
    <source>
        <dbReference type="ARBA" id="ARBA00022737"/>
    </source>
</evidence>
<gene>
    <name evidence="6" type="ORF">CYMTET_36067</name>
</gene>
<protein>
    <submittedName>
        <fullName evidence="6">Uncharacterized protein</fullName>
    </submittedName>
</protein>
<dbReference type="GO" id="GO:0005634">
    <property type="term" value="C:nucleus"/>
    <property type="evidence" value="ECO:0007669"/>
    <property type="project" value="TreeGrafter"/>
</dbReference>
<keyword evidence="7" id="KW-1185">Reference proteome</keyword>
<evidence type="ECO:0000256" key="3">
    <source>
        <dbReference type="ARBA" id="ARBA00022614"/>
    </source>
</evidence>
<proteinExistence type="predicted"/>
<feature type="region of interest" description="Disordered" evidence="5">
    <location>
        <begin position="479"/>
        <end position="514"/>
    </location>
</feature>
<dbReference type="Gene3D" id="3.80.10.10">
    <property type="entry name" value="Ribonuclease Inhibitor"/>
    <property type="match status" value="2"/>
</dbReference>
<keyword evidence="3" id="KW-0433">Leucine-rich repeat</keyword>
<feature type="compositionally biased region" description="Basic and acidic residues" evidence="5">
    <location>
        <begin position="317"/>
        <end position="336"/>
    </location>
</feature>
<dbReference type="GO" id="GO:0005096">
    <property type="term" value="F:GTPase activator activity"/>
    <property type="evidence" value="ECO:0007669"/>
    <property type="project" value="InterPro"/>
</dbReference>